<dbReference type="Proteomes" id="UP000245288">
    <property type="component" value="Unassembled WGS sequence"/>
</dbReference>
<dbReference type="AlphaFoldDB" id="A0A2V1JQA1"/>
<keyword evidence="2" id="KW-1185">Reference proteome</keyword>
<dbReference type="RefSeq" id="WP_109215252.1">
    <property type="nucleotide sequence ID" value="NZ_JRFU01000061.1"/>
</dbReference>
<proteinExistence type="predicted"/>
<accession>A0A2V1JQA1</accession>
<protein>
    <recommendedName>
        <fullName evidence="3">Ribbon-helix-helix protein, CopG family</fullName>
    </recommendedName>
</protein>
<evidence type="ECO:0008006" key="3">
    <source>
        <dbReference type="Google" id="ProtNLM"/>
    </source>
</evidence>
<dbReference type="EMBL" id="JRFU01000061">
    <property type="protein sequence ID" value="PWE87102.1"/>
    <property type="molecule type" value="Genomic_DNA"/>
</dbReference>
<sequence>MNNIENRGGRPKKEDIMGTRFEMRLSKVDKMLLDILSEKTGKSKSEIFRSGLQALYREEMDFER</sequence>
<evidence type="ECO:0000313" key="2">
    <source>
        <dbReference type="Proteomes" id="UP000245288"/>
    </source>
</evidence>
<comment type="caution">
    <text evidence="1">The sequence shown here is derived from an EMBL/GenBank/DDBJ whole genome shotgun (WGS) entry which is preliminary data.</text>
</comment>
<reference evidence="1 2" key="1">
    <citation type="submission" date="2014-09" db="EMBL/GenBank/DDBJ databases">
        <title>Butyrate-producing bacteria isolated from human gut.</title>
        <authorList>
            <person name="Zhang Q."/>
            <person name="Zhao L."/>
        </authorList>
    </citation>
    <scope>NUCLEOTIDE SEQUENCE [LARGE SCALE GENOMIC DNA]</scope>
    <source>
        <strain evidence="1 2">21</strain>
    </source>
</reference>
<organism evidence="1 2">
    <name type="scientific">Eubacterium ramulus</name>
    <dbReference type="NCBI Taxonomy" id="39490"/>
    <lineage>
        <taxon>Bacteria</taxon>
        <taxon>Bacillati</taxon>
        <taxon>Bacillota</taxon>
        <taxon>Clostridia</taxon>
        <taxon>Eubacteriales</taxon>
        <taxon>Eubacteriaceae</taxon>
        <taxon>Eubacterium</taxon>
    </lineage>
</organism>
<name>A0A2V1JQA1_EUBRA</name>
<gene>
    <name evidence="1" type="ORF">LG34_06095</name>
</gene>
<evidence type="ECO:0000313" key="1">
    <source>
        <dbReference type="EMBL" id="PWE87102.1"/>
    </source>
</evidence>